<reference evidence="2 3" key="1">
    <citation type="journal article" date="2016" name="Nat. Commun.">
        <title>Thousands of microbial genomes shed light on interconnected biogeochemical processes in an aquifer system.</title>
        <authorList>
            <person name="Anantharaman K."/>
            <person name="Brown C.T."/>
            <person name="Hug L.A."/>
            <person name="Sharon I."/>
            <person name="Castelle C.J."/>
            <person name="Probst A.J."/>
            <person name="Thomas B.C."/>
            <person name="Singh A."/>
            <person name="Wilkins M.J."/>
            <person name="Karaoz U."/>
            <person name="Brodie E.L."/>
            <person name="Williams K.H."/>
            <person name="Hubbard S.S."/>
            <person name="Banfield J.F."/>
        </authorList>
    </citation>
    <scope>NUCLEOTIDE SEQUENCE [LARGE SCALE GENOMIC DNA]</scope>
</reference>
<protein>
    <submittedName>
        <fullName evidence="2">Uncharacterized protein</fullName>
    </submittedName>
</protein>
<proteinExistence type="predicted"/>
<evidence type="ECO:0000313" key="3">
    <source>
        <dbReference type="Proteomes" id="UP000177328"/>
    </source>
</evidence>
<feature type="transmembrane region" description="Helical" evidence="1">
    <location>
        <begin position="52"/>
        <end position="73"/>
    </location>
</feature>
<feature type="transmembrane region" description="Helical" evidence="1">
    <location>
        <begin position="125"/>
        <end position="147"/>
    </location>
</feature>
<keyword evidence="1" id="KW-0812">Transmembrane</keyword>
<dbReference type="Proteomes" id="UP000177328">
    <property type="component" value="Unassembled WGS sequence"/>
</dbReference>
<dbReference type="AlphaFoldDB" id="A0A1F5KHL7"/>
<gene>
    <name evidence="2" type="ORF">A3D25_05420</name>
</gene>
<organism evidence="2 3">
    <name type="scientific">Candidatus Daviesbacteria bacterium RIFCSPHIGHO2_02_FULL_43_12</name>
    <dbReference type="NCBI Taxonomy" id="1797776"/>
    <lineage>
        <taxon>Bacteria</taxon>
        <taxon>Candidatus Daviesiibacteriota</taxon>
    </lineage>
</organism>
<accession>A0A1F5KHL7</accession>
<evidence type="ECO:0000313" key="2">
    <source>
        <dbReference type="EMBL" id="OGE40436.1"/>
    </source>
</evidence>
<keyword evidence="1" id="KW-1133">Transmembrane helix</keyword>
<sequence length="148" mass="16750">MTATAHALVGGAIAASTHDPILGFSLAVASHPLLDIIPHWDAAWNWRAKSRILFFMEALADVCVGLLITYWLFGSFVPLWYLALCIFGACFWDGLEIPYWFWNWRFPPFSWSHRIQSQLQGKAKLPWGVVSQVVTVGLVLLIAFQFIK</sequence>
<feature type="transmembrane region" description="Helical" evidence="1">
    <location>
        <begin position="79"/>
        <end position="104"/>
    </location>
</feature>
<dbReference type="EMBL" id="MFDD01000010">
    <property type="protein sequence ID" value="OGE40436.1"/>
    <property type="molecule type" value="Genomic_DNA"/>
</dbReference>
<evidence type="ECO:0000256" key="1">
    <source>
        <dbReference type="SAM" id="Phobius"/>
    </source>
</evidence>
<name>A0A1F5KHL7_9BACT</name>
<keyword evidence="1" id="KW-0472">Membrane</keyword>
<comment type="caution">
    <text evidence="2">The sequence shown here is derived from an EMBL/GenBank/DDBJ whole genome shotgun (WGS) entry which is preliminary data.</text>
</comment>